<dbReference type="SUPFAM" id="SSF51261">
    <property type="entry name" value="Duplicated hybrid motif"/>
    <property type="match status" value="1"/>
</dbReference>
<dbReference type="InterPro" id="IPR011055">
    <property type="entry name" value="Dup_hybrid_motif"/>
</dbReference>
<reference evidence="3 4" key="1">
    <citation type="submission" date="2012-08" db="EMBL/GenBank/DDBJ databases">
        <title>Whole genome shotgun sequence of Kineosphaera limosa NBRC 100340.</title>
        <authorList>
            <person name="Yoshida I."/>
            <person name="Isaki S."/>
            <person name="Hosoyama A."/>
            <person name="Tsuchikane K."/>
            <person name="Katsumata H."/>
            <person name="Ando Y."/>
            <person name="Ohji S."/>
            <person name="Hamada M."/>
            <person name="Tamura T."/>
            <person name="Yamazoe A."/>
            <person name="Yamazaki S."/>
            <person name="Fujita N."/>
        </authorList>
    </citation>
    <scope>NUCLEOTIDE SEQUENCE [LARGE SCALE GENOMIC DNA]</scope>
    <source>
        <strain evidence="3 4">NBRC 100340</strain>
    </source>
</reference>
<dbReference type="Gene3D" id="2.70.70.10">
    <property type="entry name" value="Glucose Permease (Domain IIA)"/>
    <property type="match status" value="1"/>
</dbReference>
<accession>K6VEQ0</accession>
<evidence type="ECO:0000313" key="3">
    <source>
        <dbReference type="EMBL" id="GAB94673.1"/>
    </source>
</evidence>
<dbReference type="Pfam" id="PF01551">
    <property type="entry name" value="Peptidase_M23"/>
    <property type="match status" value="1"/>
</dbReference>
<dbReference type="EMBL" id="BAHD01000010">
    <property type="protein sequence ID" value="GAB94673.1"/>
    <property type="molecule type" value="Genomic_DNA"/>
</dbReference>
<organism evidence="3 4">
    <name type="scientific">Kineosphaera limosa NBRC 100340</name>
    <dbReference type="NCBI Taxonomy" id="1184609"/>
    <lineage>
        <taxon>Bacteria</taxon>
        <taxon>Bacillati</taxon>
        <taxon>Actinomycetota</taxon>
        <taxon>Actinomycetes</taxon>
        <taxon>Micrococcales</taxon>
        <taxon>Dermatophilaceae</taxon>
        <taxon>Kineosphaera</taxon>
    </lineage>
</organism>
<dbReference type="InterPro" id="IPR050570">
    <property type="entry name" value="Cell_wall_metabolism_enzyme"/>
</dbReference>
<evidence type="ECO:0000259" key="2">
    <source>
        <dbReference type="Pfam" id="PF01551"/>
    </source>
</evidence>
<proteinExistence type="predicted"/>
<dbReference type="AlphaFoldDB" id="K6VEQ0"/>
<dbReference type="PANTHER" id="PTHR21666:SF289">
    <property type="entry name" value="L-ALA--D-GLU ENDOPEPTIDASE"/>
    <property type="match status" value="1"/>
</dbReference>
<protein>
    <recommendedName>
        <fullName evidence="2">M23ase beta-sheet core domain-containing protein</fullName>
    </recommendedName>
</protein>
<dbReference type="PANTHER" id="PTHR21666">
    <property type="entry name" value="PEPTIDASE-RELATED"/>
    <property type="match status" value="1"/>
</dbReference>
<comment type="caution">
    <text evidence="3">The sequence shown here is derived from an EMBL/GenBank/DDBJ whole genome shotgun (WGS) entry which is preliminary data.</text>
</comment>
<dbReference type="GO" id="GO:0004222">
    <property type="term" value="F:metalloendopeptidase activity"/>
    <property type="evidence" value="ECO:0007669"/>
    <property type="project" value="TreeGrafter"/>
</dbReference>
<dbReference type="CDD" id="cd12797">
    <property type="entry name" value="M23_peptidase"/>
    <property type="match status" value="1"/>
</dbReference>
<evidence type="ECO:0000256" key="1">
    <source>
        <dbReference type="ARBA" id="ARBA00022729"/>
    </source>
</evidence>
<evidence type="ECO:0000313" key="4">
    <source>
        <dbReference type="Proteomes" id="UP000008366"/>
    </source>
</evidence>
<name>K6VEQ0_9MICO</name>
<gene>
    <name evidence="3" type="ORF">KILIM_010_00040</name>
</gene>
<keyword evidence="4" id="KW-1185">Reference proteome</keyword>
<dbReference type="STRING" id="1184609.KILIM_010_00040"/>
<dbReference type="RefSeq" id="WP_006591205.1">
    <property type="nucleotide sequence ID" value="NZ_BAHD01000010.1"/>
</dbReference>
<sequence length="185" mass="18901">MPLPIVPLIPVVLSAFGLMPVGAGVAGAGAAATAARTALVVRDVAKAVPRPGWQAPLRGSPEIGRAFDPPKEKWLAGHRGVDLKSHVGASVLAAGNGIVLHAGLVAGKPVVSIQHPNGLRTTYEPVITSVKKGQPVGRGAAIGRLAPGGHCPPQACLHWGARKGAQYVDPLSLLKELSPVLLPVR</sequence>
<dbReference type="InterPro" id="IPR016047">
    <property type="entry name" value="M23ase_b-sheet_dom"/>
</dbReference>
<dbReference type="Proteomes" id="UP000008366">
    <property type="component" value="Unassembled WGS sequence"/>
</dbReference>
<keyword evidence="1" id="KW-0732">Signal</keyword>
<feature type="domain" description="M23ase beta-sheet core" evidence="2">
    <location>
        <begin position="77"/>
        <end position="170"/>
    </location>
</feature>
<dbReference type="eggNOG" id="COG0739">
    <property type="taxonomic scope" value="Bacteria"/>
</dbReference>